<feature type="domain" description="dUTPase-like" evidence="7">
    <location>
        <begin position="18"/>
        <end position="149"/>
    </location>
</feature>
<feature type="compositionally biased region" description="Basic and acidic residues" evidence="6">
    <location>
        <begin position="133"/>
        <end position="142"/>
    </location>
</feature>
<dbReference type="EC" id="3.6.1.23" evidence="2"/>
<dbReference type="PANTHER" id="PTHR11241:SF0">
    <property type="entry name" value="DEOXYURIDINE 5'-TRIPHOSPHATE NUCLEOTIDOHYDROLASE"/>
    <property type="match status" value="1"/>
</dbReference>
<dbReference type="InterPro" id="IPR033704">
    <property type="entry name" value="dUTPase_trimeric"/>
</dbReference>
<evidence type="ECO:0000256" key="5">
    <source>
        <dbReference type="ARBA" id="ARBA00047686"/>
    </source>
</evidence>
<dbReference type="Pfam" id="PF00692">
    <property type="entry name" value="dUTPase"/>
    <property type="match status" value="1"/>
</dbReference>
<accession>A0A1G6JK04</accession>
<name>A0A1G6JK04_9FIRM</name>
<feature type="compositionally biased region" description="Gly residues" evidence="6">
    <location>
        <begin position="143"/>
        <end position="152"/>
    </location>
</feature>
<keyword evidence="4" id="KW-0546">Nucleotide metabolism</keyword>
<dbReference type="EMBL" id="FMYW01000003">
    <property type="protein sequence ID" value="SDC18968.1"/>
    <property type="molecule type" value="Genomic_DNA"/>
</dbReference>
<evidence type="ECO:0000259" key="7">
    <source>
        <dbReference type="Pfam" id="PF00692"/>
    </source>
</evidence>
<dbReference type="GO" id="GO:0046081">
    <property type="term" value="P:dUTP catabolic process"/>
    <property type="evidence" value="ECO:0007669"/>
    <property type="project" value="InterPro"/>
</dbReference>
<evidence type="ECO:0000313" key="9">
    <source>
        <dbReference type="Proteomes" id="UP000198943"/>
    </source>
</evidence>
<dbReference type="InterPro" id="IPR008181">
    <property type="entry name" value="dUTPase"/>
</dbReference>
<dbReference type="Gene3D" id="2.70.40.10">
    <property type="match status" value="1"/>
</dbReference>
<comment type="similarity">
    <text evidence="1">Belongs to the dUTPase family.</text>
</comment>
<sequence>MRIRGFEKINKYKDVVFPMPVRKTKTSAGYDICVPEDVALLPGRMVMVPTGVKAYMQEDEFLGVHIRSSMAIKKGIRLVNNVGIIDADYYNNPDNEGHIMLALVNTGLEPIVLKKGERVAQGIFYKYLTTDDDKDTKKEDRSGGFGSTGKNR</sequence>
<keyword evidence="3" id="KW-0378">Hydrolase</keyword>
<dbReference type="InterPro" id="IPR029054">
    <property type="entry name" value="dUTPase-like"/>
</dbReference>
<dbReference type="GO" id="GO:0004170">
    <property type="term" value="F:dUTP diphosphatase activity"/>
    <property type="evidence" value="ECO:0007669"/>
    <property type="project" value="UniProtKB-EC"/>
</dbReference>
<evidence type="ECO:0000256" key="4">
    <source>
        <dbReference type="ARBA" id="ARBA00023080"/>
    </source>
</evidence>
<evidence type="ECO:0000256" key="3">
    <source>
        <dbReference type="ARBA" id="ARBA00022801"/>
    </source>
</evidence>
<evidence type="ECO:0000256" key="6">
    <source>
        <dbReference type="SAM" id="MobiDB-lite"/>
    </source>
</evidence>
<dbReference type="PANTHER" id="PTHR11241">
    <property type="entry name" value="DEOXYURIDINE 5'-TRIPHOSPHATE NUCLEOTIDOHYDROLASE"/>
    <property type="match status" value="1"/>
</dbReference>
<dbReference type="GO" id="GO:0006226">
    <property type="term" value="P:dUMP biosynthetic process"/>
    <property type="evidence" value="ECO:0007669"/>
    <property type="project" value="InterPro"/>
</dbReference>
<reference evidence="9" key="1">
    <citation type="submission" date="2016-10" db="EMBL/GenBank/DDBJ databases">
        <authorList>
            <person name="Varghese N."/>
            <person name="Submissions S."/>
        </authorList>
    </citation>
    <scope>NUCLEOTIDE SEQUENCE [LARGE SCALE GENOMIC DNA]</scope>
    <source>
        <strain evidence="9">DSM 11005</strain>
    </source>
</reference>
<dbReference type="GO" id="GO:0000287">
    <property type="term" value="F:magnesium ion binding"/>
    <property type="evidence" value="ECO:0007669"/>
    <property type="project" value="InterPro"/>
</dbReference>
<dbReference type="AlphaFoldDB" id="A0A1G6JK04"/>
<comment type="catalytic activity">
    <reaction evidence="5">
        <text>dUTP + H2O = dUMP + diphosphate + H(+)</text>
        <dbReference type="Rhea" id="RHEA:10248"/>
        <dbReference type="ChEBI" id="CHEBI:15377"/>
        <dbReference type="ChEBI" id="CHEBI:15378"/>
        <dbReference type="ChEBI" id="CHEBI:33019"/>
        <dbReference type="ChEBI" id="CHEBI:61555"/>
        <dbReference type="ChEBI" id="CHEBI:246422"/>
        <dbReference type="EC" id="3.6.1.23"/>
    </reaction>
</comment>
<dbReference type="RefSeq" id="WP_093729594.1">
    <property type="nucleotide sequence ID" value="NZ_FMYW01000003.1"/>
</dbReference>
<protein>
    <recommendedName>
        <fullName evidence="2">dUTP diphosphatase</fullName>
        <ecNumber evidence="2">3.6.1.23</ecNumber>
    </recommendedName>
</protein>
<gene>
    <name evidence="8" type="ORF">SAMN04487864_103154</name>
</gene>
<evidence type="ECO:0000256" key="1">
    <source>
        <dbReference type="ARBA" id="ARBA00006581"/>
    </source>
</evidence>
<proteinExistence type="inferred from homology"/>
<dbReference type="NCBIfam" id="TIGR00576">
    <property type="entry name" value="dut"/>
    <property type="match status" value="1"/>
</dbReference>
<dbReference type="InterPro" id="IPR036157">
    <property type="entry name" value="dUTPase-like_sf"/>
</dbReference>
<organism evidence="8 9">
    <name type="scientific">Succiniclasticum ruminis</name>
    <dbReference type="NCBI Taxonomy" id="40841"/>
    <lineage>
        <taxon>Bacteria</taxon>
        <taxon>Bacillati</taxon>
        <taxon>Bacillota</taxon>
        <taxon>Negativicutes</taxon>
        <taxon>Acidaminococcales</taxon>
        <taxon>Acidaminococcaceae</taxon>
        <taxon>Succiniclasticum</taxon>
    </lineage>
</organism>
<dbReference type="CDD" id="cd07557">
    <property type="entry name" value="trimeric_dUTPase"/>
    <property type="match status" value="1"/>
</dbReference>
<evidence type="ECO:0000256" key="2">
    <source>
        <dbReference type="ARBA" id="ARBA00012379"/>
    </source>
</evidence>
<evidence type="ECO:0000313" key="8">
    <source>
        <dbReference type="EMBL" id="SDC18968.1"/>
    </source>
</evidence>
<keyword evidence="9" id="KW-1185">Reference proteome</keyword>
<dbReference type="Proteomes" id="UP000198943">
    <property type="component" value="Unassembled WGS sequence"/>
</dbReference>
<dbReference type="SUPFAM" id="SSF51283">
    <property type="entry name" value="dUTPase-like"/>
    <property type="match status" value="1"/>
</dbReference>
<feature type="region of interest" description="Disordered" evidence="6">
    <location>
        <begin position="133"/>
        <end position="152"/>
    </location>
</feature>
<dbReference type="OrthoDB" id="9809956at2"/>